<dbReference type="PANTHER" id="PTHR47485">
    <property type="entry name" value="THYLAKOID LUMENAL 17.4 KDA PROTEIN, CHLOROPLASTIC"/>
    <property type="match status" value="1"/>
</dbReference>
<evidence type="ECO:0000313" key="2">
    <source>
        <dbReference type="EMBL" id="MDB9538771.1"/>
    </source>
</evidence>
<name>A0ABT5AN74_9CYAN</name>
<dbReference type="InterPro" id="IPR001646">
    <property type="entry name" value="5peptide_repeat"/>
</dbReference>
<protein>
    <submittedName>
        <fullName evidence="2">Pentapeptide repeat-containing protein</fullName>
    </submittedName>
</protein>
<dbReference type="PROSITE" id="PS51257">
    <property type="entry name" value="PROKAR_LIPOPROTEIN"/>
    <property type="match status" value="1"/>
</dbReference>
<keyword evidence="1" id="KW-0677">Repeat</keyword>
<proteinExistence type="predicted"/>
<accession>A0ABT5AN74</accession>
<dbReference type="Proteomes" id="UP001212499">
    <property type="component" value="Unassembled WGS sequence"/>
</dbReference>
<evidence type="ECO:0000256" key="1">
    <source>
        <dbReference type="ARBA" id="ARBA00022737"/>
    </source>
</evidence>
<reference evidence="2 3" key="1">
    <citation type="submission" date="2023-01" db="EMBL/GenBank/DDBJ databases">
        <title>Genomes from the Australian National Cyanobacteria Reference Collection.</title>
        <authorList>
            <person name="Willis A."/>
            <person name="Lee E.M.F."/>
        </authorList>
    </citation>
    <scope>NUCLEOTIDE SEQUENCE [LARGE SCALE GENOMIC DNA]</scope>
    <source>
        <strain evidence="2 3">CS-1033</strain>
    </source>
</reference>
<dbReference type="EMBL" id="JAQMUH010000044">
    <property type="protein sequence ID" value="MDB9538771.1"/>
    <property type="molecule type" value="Genomic_DNA"/>
</dbReference>
<dbReference type="PANTHER" id="PTHR47485:SF1">
    <property type="entry name" value="THYLAKOID LUMENAL 17.4 KDA PROTEIN, CHLOROPLASTIC"/>
    <property type="match status" value="1"/>
</dbReference>
<organism evidence="2 3">
    <name type="scientific">Anabaenopsis arnoldii</name>
    <dbReference type="NCBI Taxonomy" id="2152938"/>
    <lineage>
        <taxon>Bacteria</taxon>
        <taxon>Bacillati</taxon>
        <taxon>Cyanobacteriota</taxon>
        <taxon>Cyanophyceae</taxon>
        <taxon>Nostocales</taxon>
        <taxon>Nodulariaceae</taxon>
        <taxon>Anabaenopsis</taxon>
    </lineage>
</organism>
<gene>
    <name evidence="2" type="ORF">PN457_03685</name>
</gene>
<dbReference type="SUPFAM" id="SSF141571">
    <property type="entry name" value="Pentapeptide repeat-like"/>
    <property type="match status" value="1"/>
</dbReference>
<comment type="caution">
    <text evidence="2">The sequence shown here is derived from an EMBL/GenBank/DDBJ whole genome shotgun (WGS) entry which is preliminary data.</text>
</comment>
<sequence length="173" mass="18322">MTFSERMILMLELHKVASTIALLISGTLIGCAQPKEIQAINPHEFSSEQTGTNPNVIAQPVEQNITSSGAINQLLSNRQCPGCDLERADLRGANLSNANLLRADLAKANLSNANLSGANLMAADLEEVNFTGANLRGANFLGADLEGANFTNADVTGANFTAADLERVIGLRR</sequence>
<dbReference type="Gene3D" id="2.160.20.80">
    <property type="entry name" value="E3 ubiquitin-protein ligase SopA"/>
    <property type="match status" value="1"/>
</dbReference>
<dbReference type="Pfam" id="PF00805">
    <property type="entry name" value="Pentapeptide"/>
    <property type="match status" value="2"/>
</dbReference>
<evidence type="ECO:0000313" key="3">
    <source>
        <dbReference type="Proteomes" id="UP001212499"/>
    </source>
</evidence>
<keyword evidence="3" id="KW-1185">Reference proteome</keyword>